<proteinExistence type="predicted"/>
<gene>
    <name evidence="1" type="ORF">B1B_16870</name>
</gene>
<reference evidence="1" key="2">
    <citation type="journal article" date="2014" name="ISME J.">
        <title>Microbial stratification in low pH oxic and suboxic macroscopic growths along an acid mine drainage.</title>
        <authorList>
            <person name="Mendez-Garcia C."/>
            <person name="Mesa V."/>
            <person name="Sprenger R.R."/>
            <person name="Richter M."/>
            <person name="Diez M.S."/>
            <person name="Solano J."/>
            <person name="Bargiela R."/>
            <person name="Golyshina O.V."/>
            <person name="Manteca A."/>
            <person name="Ramos J.L."/>
            <person name="Gallego J.R."/>
            <person name="Llorente I."/>
            <person name="Martins Dos Santos V.A."/>
            <person name="Jensen O.N."/>
            <person name="Pelaez A.I."/>
            <person name="Sanchez J."/>
            <person name="Ferrer M."/>
        </authorList>
    </citation>
    <scope>NUCLEOTIDE SEQUENCE</scope>
</reference>
<protein>
    <submittedName>
        <fullName evidence="1">Uncharacterized protein</fullName>
    </submittedName>
</protein>
<dbReference type="EMBL" id="AUZY01011250">
    <property type="protein sequence ID" value="EQD35585.1"/>
    <property type="molecule type" value="Genomic_DNA"/>
</dbReference>
<name>T1A1A8_9ZZZZ</name>
<reference evidence="1" key="1">
    <citation type="submission" date="2013-08" db="EMBL/GenBank/DDBJ databases">
        <authorList>
            <person name="Mendez C."/>
            <person name="Richter M."/>
            <person name="Ferrer M."/>
            <person name="Sanchez J."/>
        </authorList>
    </citation>
    <scope>NUCLEOTIDE SEQUENCE</scope>
</reference>
<sequence>DGSAYKGPLHIEDWVTQHYINAFKHAEPALSREDVSKLVAPIIHHMLEKDAMCEAAPWLYYNTRDEYLDEYNSVVEVDSIEAVKRPYGAYRTSPHVQEALKNVTAKLLKLSTDSDVEVPISKNVPRIIRELIDWRTRDEMLGFVSENLPA</sequence>
<accession>T1A1A8</accession>
<comment type="caution">
    <text evidence="1">The sequence shown here is derived from an EMBL/GenBank/DDBJ whole genome shotgun (WGS) entry which is preliminary data.</text>
</comment>
<evidence type="ECO:0000313" key="1">
    <source>
        <dbReference type="EMBL" id="EQD35585.1"/>
    </source>
</evidence>
<organism evidence="1">
    <name type="scientific">mine drainage metagenome</name>
    <dbReference type="NCBI Taxonomy" id="410659"/>
    <lineage>
        <taxon>unclassified sequences</taxon>
        <taxon>metagenomes</taxon>
        <taxon>ecological metagenomes</taxon>
    </lineage>
</organism>
<feature type="non-terminal residue" evidence="1">
    <location>
        <position position="1"/>
    </location>
</feature>
<dbReference type="AlphaFoldDB" id="T1A1A8"/>